<dbReference type="Pfam" id="PF01252">
    <property type="entry name" value="Peptidase_A8"/>
    <property type="match status" value="1"/>
</dbReference>
<comment type="function">
    <text evidence="9">This protein specifically catalyzes the removal of signal peptides from prolipoproteins.</text>
</comment>
<evidence type="ECO:0000256" key="1">
    <source>
        <dbReference type="ARBA" id="ARBA00006139"/>
    </source>
</evidence>
<evidence type="ECO:0000256" key="9">
    <source>
        <dbReference type="HAMAP-Rule" id="MF_00161"/>
    </source>
</evidence>
<keyword evidence="2 9" id="KW-1003">Cell membrane</keyword>
<dbReference type="GO" id="GO:0006508">
    <property type="term" value="P:proteolysis"/>
    <property type="evidence" value="ECO:0007669"/>
    <property type="project" value="UniProtKB-KW"/>
</dbReference>
<gene>
    <name evidence="9" type="primary">lspA</name>
    <name evidence="11" type="ORF">CHT91_06220</name>
</gene>
<evidence type="ECO:0000256" key="5">
    <source>
        <dbReference type="ARBA" id="ARBA00022750"/>
    </source>
</evidence>
<dbReference type="PANTHER" id="PTHR33695:SF1">
    <property type="entry name" value="LIPOPROTEIN SIGNAL PEPTIDASE"/>
    <property type="match status" value="1"/>
</dbReference>
<evidence type="ECO:0000313" key="11">
    <source>
        <dbReference type="EMBL" id="RFT44433.1"/>
    </source>
</evidence>
<sequence length="189" mass="20627">MISPTDPTTLTGAQLRRWRLVMVVIAVAGYGLDQWTKAKAVAHLDPDDPPSWFGGFFTLRLLRNPGAAFSMGSTATVLISLFAIAMLIVVCAWGVPKARHRWSLIACGMLIAGICGNLTDRIFREPGPLRGHVVDFISLPHFAVFNVADIFITGTAILVVLVSIFGRHDGEGHATDDNVRGERDEKEEM</sequence>
<comment type="subcellular location">
    <subcellularLocation>
        <location evidence="9">Cell membrane</location>
        <topology evidence="9">Multi-pass membrane protein</topology>
    </subcellularLocation>
</comment>
<keyword evidence="7 9" id="KW-1133">Transmembrane helix</keyword>
<feature type="active site" evidence="9">
    <location>
        <position position="135"/>
    </location>
</feature>
<dbReference type="EC" id="3.4.23.36" evidence="9"/>
<evidence type="ECO:0000256" key="4">
    <source>
        <dbReference type="ARBA" id="ARBA00022692"/>
    </source>
</evidence>
<keyword evidence="3 9" id="KW-0645">Protease</keyword>
<dbReference type="HAMAP" id="MF_00161">
    <property type="entry name" value="LspA"/>
    <property type="match status" value="1"/>
</dbReference>
<dbReference type="GO" id="GO:0004190">
    <property type="term" value="F:aspartic-type endopeptidase activity"/>
    <property type="evidence" value="ECO:0007669"/>
    <property type="project" value="UniProtKB-UniRule"/>
</dbReference>
<comment type="similarity">
    <text evidence="1 9 10">Belongs to the peptidase A8 family.</text>
</comment>
<accession>A0A3E2DHK0</accession>
<keyword evidence="8 9" id="KW-0472">Membrane</keyword>
<dbReference type="EMBL" id="NOWI01000005">
    <property type="protein sequence ID" value="RFT44433.1"/>
    <property type="molecule type" value="Genomic_DNA"/>
</dbReference>
<dbReference type="AlphaFoldDB" id="A0A3E2DHK0"/>
<feature type="transmembrane region" description="Helical" evidence="9">
    <location>
        <begin position="102"/>
        <end position="123"/>
    </location>
</feature>
<dbReference type="PANTHER" id="PTHR33695">
    <property type="entry name" value="LIPOPROTEIN SIGNAL PEPTIDASE"/>
    <property type="match status" value="1"/>
</dbReference>
<keyword evidence="6 9" id="KW-0378">Hydrolase</keyword>
<proteinExistence type="inferred from homology"/>
<reference evidence="11 12" key="1">
    <citation type="submission" date="2017-07" db="EMBL/GenBank/DDBJ databases">
        <authorList>
            <person name="Sun Z.S."/>
            <person name="Albrecht U."/>
            <person name="Echele G."/>
            <person name="Lee C.C."/>
        </authorList>
    </citation>
    <scope>NUCLEOTIDE SEQUENCE [LARGE SCALE GENOMIC DNA]</scope>
    <source>
        <strain evidence="11 12">P16-029</strain>
    </source>
</reference>
<keyword evidence="5 9" id="KW-0064">Aspartyl protease</keyword>
<protein>
    <recommendedName>
        <fullName evidence="9">Lipoprotein signal peptidase</fullName>
        <ecNumber evidence="9">3.4.23.36</ecNumber>
    </recommendedName>
    <alternativeName>
        <fullName evidence="9">Prolipoprotein signal peptidase</fullName>
    </alternativeName>
    <alternativeName>
        <fullName evidence="9">Signal peptidase II</fullName>
        <shortName evidence="9">SPase II</shortName>
    </alternativeName>
</protein>
<comment type="catalytic activity">
    <reaction evidence="9">
        <text>Release of signal peptides from bacterial membrane prolipoproteins. Hydrolyzes -Xaa-Yaa-Zaa-|-(S,diacylglyceryl)Cys-, in which Xaa is hydrophobic (preferably Leu), and Yaa (Ala or Ser) and Zaa (Gly or Ala) have small, neutral side chains.</text>
        <dbReference type="EC" id="3.4.23.36"/>
    </reaction>
</comment>
<dbReference type="InterPro" id="IPR001872">
    <property type="entry name" value="Peptidase_A8"/>
</dbReference>
<evidence type="ECO:0000256" key="7">
    <source>
        <dbReference type="ARBA" id="ARBA00022989"/>
    </source>
</evidence>
<evidence type="ECO:0000256" key="2">
    <source>
        <dbReference type="ARBA" id="ARBA00022475"/>
    </source>
</evidence>
<feature type="transmembrane region" description="Helical" evidence="9">
    <location>
        <begin position="67"/>
        <end position="95"/>
    </location>
</feature>
<keyword evidence="4 9" id="KW-0812">Transmembrane</keyword>
<comment type="caution">
    <text evidence="11">The sequence shown here is derived from an EMBL/GenBank/DDBJ whole genome shotgun (WGS) entry which is preliminary data.</text>
</comment>
<comment type="caution">
    <text evidence="9">Lacks conserved residue(s) required for the propagation of feature annotation.</text>
</comment>
<feature type="active site" evidence="9">
    <location>
        <position position="149"/>
    </location>
</feature>
<feature type="transmembrane region" description="Helical" evidence="9">
    <location>
        <begin position="143"/>
        <end position="165"/>
    </location>
</feature>
<evidence type="ECO:0000256" key="10">
    <source>
        <dbReference type="RuleBase" id="RU004181"/>
    </source>
</evidence>
<evidence type="ECO:0000313" key="12">
    <source>
        <dbReference type="Proteomes" id="UP000259211"/>
    </source>
</evidence>
<dbReference type="PRINTS" id="PR00781">
    <property type="entry name" value="LIPOSIGPTASE"/>
</dbReference>
<dbReference type="GO" id="GO:0005886">
    <property type="term" value="C:plasma membrane"/>
    <property type="evidence" value="ECO:0007669"/>
    <property type="project" value="UniProtKB-SubCell"/>
</dbReference>
<evidence type="ECO:0000256" key="3">
    <source>
        <dbReference type="ARBA" id="ARBA00022670"/>
    </source>
</evidence>
<name>A0A3E2DHK0_9ACTN</name>
<dbReference type="UniPathway" id="UPA00665"/>
<evidence type="ECO:0000256" key="6">
    <source>
        <dbReference type="ARBA" id="ARBA00022801"/>
    </source>
</evidence>
<organism evidence="11 12">
    <name type="scientific">Cutibacterium avidum</name>
    <dbReference type="NCBI Taxonomy" id="33010"/>
    <lineage>
        <taxon>Bacteria</taxon>
        <taxon>Bacillati</taxon>
        <taxon>Actinomycetota</taxon>
        <taxon>Actinomycetes</taxon>
        <taxon>Propionibacteriales</taxon>
        <taxon>Propionibacteriaceae</taxon>
        <taxon>Cutibacterium</taxon>
    </lineage>
</organism>
<evidence type="ECO:0000256" key="8">
    <source>
        <dbReference type="ARBA" id="ARBA00023136"/>
    </source>
</evidence>
<dbReference type="Proteomes" id="UP000259211">
    <property type="component" value="Unassembled WGS sequence"/>
</dbReference>
<comment type="pathway">
    <text evidence="9">Protein modification; lipoprotein biosynthesis (signal peptide cleavage).</text>
</comment>